<dbReference type="Proteomes" id="UP000054324">
    <property type="component" value="Unassembled WGS sequence"/>
</dbReference>
<dbReference type="GeneID" id="20326436"/>
<gene>
    <name evidence="1" type="ORF">T265_12268</name>
</gene>
<evidence type="ECO:0000313" key="1">
    <source>
        <dbReference type="EMBL" id="KER18463.1"/>
    </source>
</evidence>
<dbReference type="CTD" id="20326436"/>
<name>A0A074YUT3_OPIVI</name>
<protein>
    <submittedName>
        <fullName evidence="1">Uncharacterized protein</fullName>
    </submittedName>
</protein>
<sequence>MNRSNLTRGNRVQTMILYVKRGYAGIEATWYRLKTTHSNRGLFSMNFRIKQAENEKRICGKPHSSVTRKLTYHKATKRRQN</sequence>
<accession>A0A074YUT3</accession>
<reference evidence="1 2" key="1">
    <citation type="submission" date="2013-11" db="EMBL/GenBank/DDBJ databases">
        <title>Opisthorchis viverrini - life in the bile duct.</title>
        <authorList>
            <person name="Young N.D."/>
            <person name="Nagarajan N."/>
            <person name="Lin S.J."/>
            <person name="Korhonen P.K."/>
            <person name="Jex A.R."/>
            <person name="Hall R.S."/>
            <person name="Safavi-Hemami H."/>
            <person name="Kaewkong W."/>
            <person name="Bertrand D."/>
            <person name="Gao S."/>
            <person name="Seet Q."/>
            <person name="Wongkham S."/>
            <person name="Teh B.T."/>
            <person name="Wongkham C."/>
            <person name="Intapan P.M."/>
            <person name="Maleewong W."/>
            <person name="Yang X."/>
            <person name="Hu M."/>
            <person name="Wang Z."/>
            <person name="Hofmann A."/>
            <person name="Sternberg P.W."/>
            <person name="Tan P."/>
            <person name="Wang J."/>
            <person name="Gasser R.B."/>
        </authorList>
    </citation>
    <scope>NUCLEOTIDE SEQUENCE [LARGE SCALE GENOMIC DNA]</scope>
</reference>
<keyword evidence="2" id="KW-1185">Reference proteome</keyword>
<dbReference type="EMBL" id="KL601019">
    <property type="protein sequence ID" value="KER18463.1"/>
    <property type="molecule type" value="Genomic_DNA"/>
</dbReference>
<dbReference type="AlphaFoldDB" id="A0A074YUT3"/>
<proteinExistence type="predicted"/>
<evidence type="ECO:0000313" key="2">
    <source>
        <dbReference type="Proteomes" id="UP000054324"/>
    </source>
</evidence>
<organism evidence="1 2">
    <name type="scientific">Opisthorchis viverrini</name>
    <name type="common">Southeast Asian liver fluke</name>
    <dbReference type="NCBI Taxonomy" id="6198"/>
    <lineage>
        <taxon>Eukaryota</taxon>
        <taxon>Metazoa</taxon>
        <taxon>Spiralia</taxon>
        <taxon>Lophotrochozoa</taxon>
        <taxon>Platyhelminthes</taxon>
        <taxon>Trematoda</taxon>
        <taxon>Digenea</taxon>
        <taxon>Opisthorchiida</taxon>
        <taxon>Opisthorchiata</taxon>
        <taxon>Opisthorchiidae</taxon>
        <taxon>Opisthorchis</taxon>
    </lineage>
</organism>
<dbReference type="RefSeq" id="XP_009177791.1">
    <property type="nucleotide sequence ID" value="XM_009179527.1"/>
</dbReference>
<dbReference type="KEGG" id="ovi:T265_12268"/>